<dbReference type="RefSeq" id="WP_368803888.1">
    <property type="nucleotide sequence ID" value="NZ_JAZHFV010000005.1"/>
</dbReference>
<dbReference type="PANTHER" id="PTHR47708:SF2">
    <property type="entry name" value="SI:CH73-132F6.5"/>
    <property type="match status" value="1"/>
</dbReference>
<feature type="region of interest" description="Disordered" evidence="1">
    <location>
        <begin position="456"/>
        <end position="482"/>
    </location>
</feature>
<dbReference type="Pfam" id="PF07287">
    <property type="entry name" value="AtuA"/>
    <property type="match status" value="1"/>
</dbReference>
<comment type="caution">
    <text evidence="4">The sequence shown here is derived from an EMBL/GenBank/DDBJ whole genome shotgun (WGS) entry which is preliminary data.</text>
</comment>
<protein>
    <submittedName>
        <fullName evidence="4">Acyclic terpene utilization AtuA family protein</fullName>
    </submittedName>
</protein>
<dbReference type="PANTHER" id="PTHR47708">
    <property type="match status" value="1"/>
</dbReference>
<dbReference type="EMBL" id="JAZHFV010000005">
    <property type="protein sequence ID" value="MEX4008916.1"/>
    <property type="molecule type" value="Genomic_DNA"/>
</dbReference>
<reference evidence="4 5" key="1">
    <citation type="submission" date="2024-01" db="EMBL/GenBank/DDBJ databases">
        <title>New evidence supports the origin of RcGTA from prophage.</title>
        <authorList>
            <person name="Xu Y."/>
            <person name="Liu B."/>
            <person name="Chen F."/>
        </authorList>
    </citation>
    <scope>NUCLEOTIDE SEQUENCE [LARGE SCALE GENOMIC DNA]</scope>
    <source>
        <strain evidence="4 5">CBW1107-2</strain>
    </source>
</reference>
<proteinExistence type="predicted"/>
<gene>
    <name evidence="4" type="ORF">V1479_16525</name>
</gene>
<name>A0ABV3WW65_9HYPH</name>
<feature type="domain" description="Acyclic terpene utilisation N-terminal" evidence="2">
    <location>
        <begin position="7"/>
        <end position="449"/>
    </location>
</feature>
<dbReference type="InterPro" id="IPR056362">
    <property type="entry name" value="AtuA-like_ferredoxin_dom"/>
</dbReference>
<keyword evidence="5" id="KW-1185">Reference proteome</keyword>
<dbReference type="Pfam" id="PF23544">
    <property type="entry name" value="AtuA_ferredoxin"/>
    <property type="match status" value="1"/>
</dbReference>
<feature type="domain" description="AtuA-like ferredoxin-fold" evidence="3">
    <location>
        <begin position="486"/>
        <end position="584"/>
    </location>
</feature>
<organism evidence="4 5">
    <name type="scientific">Neoaquamicrobium sediminum</name>
    <dbReference type="NCBI Taxonomy" id="1849104"/>
    <lineage>
        <taxon>Bacteria</taxon>
        <taxon>Pseudomonadati</taxon>
        <taxon>Pseudomonadota</taxon>
        <taxon>Alphaproteobacteria</taxon>
        <taxon>Hyphomicrobiales</taxon>
        <taxon>Phyllobacteriaceae</taxon>
        <taxon>Neoaquamicrobium</taxon>
    </lineage>
</organism>
<sequence>MTEEKIVRIGGAAAAWGDTILGARQLVEKGNVDYLVGDYLAEVTMALLARAKGKAPDGGYIPDWLASVKPLLPEIKRQGIKLITNSGGMNPLACRDAFLAAAAEAGLEFDVAVVTGDDLTPFAQDIQDAQPSEMFSGAPLPKAFASMNAYLGAGAIAEALAKGADVVITGRVVDSAMVLGPLIHEFGWQADDYDYLSAGSLAGHVIECGAQATGGLFTDWQDVADGWSDMGFPIVECAKDGSFVVTKAAGTGGKVTTGTVAEQIVYEIGDPQSYHLPDVVCDFSEVTLEQVAEDRVRVSNAKGRAPGPDYKVCGTYVDGFRVVTTYMVAGWQAGRKGRRTAEALVERTGRLMAAKGFAPYREVSIEVIGAEDTYGANARASEAREVIVKIGLKHEDMKALEIFAREFAHPGVAMAQGLTGVLHGRPKPTPVLRVHSFLWPKDKVPVTIHRGEEATQLPAMPGQSADAPAAHPAPQSEAASGPTATVPLRALAWGRSGDKGNHANIGVIARRPQFFSVIAEQVTEERMAQFFAHYLEGPVHRYVMPGFHALNFLLENVLGGGGTASLRYDPQAKTYAQMFLDLPVEVPSAWLEKGGVLAGWSDALE</sequence>
<dbReference type="Proteomes" id="UP001559025">
    <property type="component" value="Unassembled WGS sequence"/>
</dbReference>
<evidence type="ECO:0000313" key="5">
    <source>
        <dbReference type="Proteomes" id="UP001559025"/>
    </source>
</evidence>
<evidence type="ECO:0000313" key="4">
    <source>
        <dbReference type="EMBL" id="MEX4008916.1"/>
    </source>
</evidence>
<dbReference type="InterPro" id="IPR010839">
    <property type="entry name" value="AtuA_N"/>
</dbReference>
<evidence type="ECO:0000256" key="1">
    <source>
        <dbReference type="SAM" id="MobiDB-lite"/>
    </source>
</evidence>
<accession>A0ABV3WW65</accession>
<evidence type="ECO:0000259" key="2">
    <source>
        <dbReference type="Pfam" id="PF07287"/>
    </source>
</evidence>
<evidence type="ECO:0000259" key="3">
    <source>
        <dbReference type="Pfam" id="PF23544"/>
    </source>
</evidence>